<dbReference type="InterPro" id="IPR042158">
    <property type="entry name" value="PLCXD1/2/3"/>
</dbReference>
<dbReference type="OrthoDB" id="1046782at2759"/>
<name>A0A8W8LYP2_MAGGI</name>
<dbReference type="InterPro" id="IPR000909">
    <property type="entry name" value="PLipase_C_PInositol-sp_X_dom"/>
</dbReference>
<dbReference type="PANTHER" id="PTHR13593">
    <property type="match status" value="1"/>
</dbReference>
<proteinExistence type="predicted"/>
<dbReference type="InterPro" id="IPR017946">
    <property type="entry name" value="PLC-like_Pdiesterase_TIM-brl"/>
</dbReference>
<dbReference type="PANTHER" id="PTHR13593:SF113">
    <property type="entry name" value="SI:DKEY-266F7.9"/>
    <property type="match status" value="1"/>
</dbReference>
<dbReference type="EnsemblMetazoa" id="G30368.2">
    <property type="protein sequence ID" value="G30368.2:cds"/>
    <property type="gene ID" value="G30368"/>
</dbReference>
<dbReference type="GO" id="GO:0006629">
    <property type="term" value="P:lipid metabolic process"/>
    <property type="evidence" value="ECO:0007669"/>
    <property type="project" value="InterPro"/>
</dbReference>
<dbReference type="AlphaFoldDB" id="A0A8W8LYP2"/>
<feature type="domain" description="Phosphatidylinositol-specific phospholipase C X" evidence="1">
    <location>
        <begin position="22"/>
        <end position="195"/>
    </location>
</feature>
<dbReference type="InterPro" id="IPR051057">
    <property type="entry name" value="PI-PLC_domain"/>
</dbReference>
<evidence type="ECO:0000259" key="1">
    <source>
        <dbReference type="SMART" id="SM00148"/>
    </source>
</evidence>
<dbReference type="CDD" id="cd08616">
    <property type="entry name" value="PI-PLCXD1c"/>
    <property type="match status" value="1"/>
</dbReference>
<dbReference type="GO" id="GO:0008081">
    <property type="term" value="F:phosphoric diester hydrolase activity"/>
    <property type="evidence" value="ECO:0007669"/>
    <property type="project" value="InterPro"/>
</dbReference>
<keyword evidence="3" id="KW-1185">Reference proteome</keyword>
<dbReference type="Gene3D" id="3.20.20.190">
    <property type="entry name" value="Phosphatidylinositol (PI) phosphodiesterase"/>
    <property type="match status" value="1"/>
</dbReference>
<protein>
    <recommendedName>
        <fullName evidence="1">Phosphatidylinositol-specific phospholipase C X domain-containing protein</fullName>
    </recommendedName>
</protein>
<evidence type="ECO:0000313" key="2">
    <source>
        <dbReference type="EnsemblMetazoa" id="G30368.2:cds"/>
    </source>
</evidence>
<organism evidence="2 3">
    <name type="scientific">Magallana gigas</name>
    <name type="common">Pacific oyster</name>
    <name type="synonym">Crassostrea gigas</name>
    <dbReference type="NCBI Taxonomy" id="29159"/>
    <lineage>
        <taxon>Eukaryota</taxon>
        <taxon>Metazoa</taxon>
        <taxon>Spiralia</taxon>
        <taxon>Lophotrochozoa</taxon>
        <taxon>Mollusca</taxon>
        <taxon>Bivalvia</taxon>
        <taxon>Autobranchia</taxon>
        <taxon>Pteriomorphia</taxon>
        <taxon>Ostreida</taxon>
        <taxon>Ostreoidea</taxon>
        <taxon>Ostreidae</taxon>
        <taxon>Magallana</taxon>
    </lineage>
</organism>
<dbReference type="Pfam" id="PF00388">
    <property type="entry name" value="PI-PLC-X"/>
    <property type="match status" value="1"/>
</dbReference>
<sequence>MDEQHKRQKQCRTDWMSRLPSHLQKLPLNKLAIPGSHNSFSYSLDPHSQVAPDQSREIHAVVHMFGAPGRDVIYRWSMTQNLTAEQQLNSGIRYFDIRISRESSSGKVCFIHGLYGADVIPCLEDIKKFLDNHPKEVVILDFNHLYEMGTEHHSSLLHTITEIFGSKLCPYLNMECLTLEMMWGSELQVIILYHNEIVSDNPFFWPGSSIGSPYVNTSDIPQLLSFLDKHKKENDAKERFFCWQGVLTPSAQTIISHFAKSLKEVLAGKLAPFFVTWVKNGKSVNCKHGIFMMDFVEMADFIPSVIDLNY</sequence>
<evidence type="ECO:0000313" key="3">
    <source>
        <dbReference type="Proteomes" id="UP000005408"/>
    </source>
</evidence>
<reference evidence="2" key="1">
    <citation type="submission" date="2022-08" db="UniProtKB">
        <authorList>
            <consortium name="EnsemblMetazoa"/>
        </authorList>
    </citation>
    <scope>IDENTIFICATION</scope>
    <source>
        <strain evidence="2">05x7-T-G4-1.051#20</strain>
    </source>
</reference>
<dbReference type="Proteomes" id="UP000005408">
    <property type="component" value="Unassembled WGS sequence"/>
</dbReference>
<dbReference type="PROSITE" id="PS50007">
    <property type="entry name" value="PIPLC_X_DOMAIN"/>
    <property type="match status" value="1"/>
</dbReference>
<accession>A0A8W8LYP2</accession>
<dbReference type="SMART" id="SM00148">
    <property type="entry name" value="PLCXc"/>
    <property type="match status" value="1"/>
</dbReference>
<dbReference type="SUPFAM" id="SSF51695">
    <property type="entry name" value="PLC-like phosphodiesterases"/>
    <property type="match status" value="1"/>
</dbReference>
<dbReference type="OMA" id="NHFYAME"/>